<organism evidence="9 10">
    <name type="scientific">Helobdella robusta</name>
    <name type="common">Californian leech</name>
    <dbReference type="NCBI Taxonomy" id="6412"/>
    <lineage>
        <taxon>Eukaryota</taxon>
        <taxon>Metazoa</taxon>
        <taxon>Spiralia</taxon>
        <taxon>Lophotrochozoa</taxon>
        <taxon>Annelida</taxon>
        <taxon>Clitellata</taxon>
        <taxon>Hirudinea</taxon>
        <taxon>Rhynchobdellida</taxon>
        <taxon>Glossiphoniidae</taxon>
        <taxon>Helobdella</taxon>
    </lineage>
</organism>
<keyword evidence="4" id="KW-0418">Kinase</keyword>
<evidence type="ECO:0000313" key="8">
    <source>
        <dbReference type="EMBL" id="ESO07326.1"/>
    </source>
</evidence>
<keyword evidence="1" id="KW-0723">Serine/threonine-protein kinase</keyword>
<dbReference type="Gene3D" id="3.30.200.20">
    <property type="entry name" value="Phosphorylase Kinase, domain 1"/>
    <property type="match status" value="1"/>
</dbReference>
<dbReference type="InterPro" id="IPR011009">
    <property type="entry name" value="Kinase-like_dom_sf"/>
</dbReference>
<evidence type="ECO:0000256" key="3">
    <source>
        <dbReference type="ARBA" id="ARBA00022741"/>
    </source>
</evidence>
<dbReference type="InterPro" id="IPR000719">
    <property type="entry name" value="Prot_kinase_dom"/>
</dbReference>
<reference evidence="8 10" key="2">
    <citation type="journal article" date="2013" name="Nature">
        <title>Insights into bilaterian evolution from three spiralian genomes.</title>
        <authorList>
            <person name="Simakov O."/>
            <person name="Marletaz F."/>
            <person name="Cho S.J."/>
            <person name="Edsinger-Gonzales E."/>
            <person name="Havlak P."/>
            <person name="Hellsten U."/>
            <person name="Kuo D.H."/>
            <person name="Larsson T."/>
            <person name="Lv J."/>
            <person name="Arendt D."/>
            <person name="Savage R."/>
            <person name="Osoegawa K."/>
            <person name="de Jong P."/>
            <person name="Grimwood J."/>
            <person name="Chapman J.A."/>
            <person name="Shapiro H."/>
            <person name="Aerts A."/>
            <person name="Otillar R.P."/>
            <person name="Terry A.Y."/>
            <person name="Boore J.L."/>
            <person name="Grigoriev I.V."/>
            <person name="Lindberg D.R."/>
            <person name="Seaver E.C."/>
            <person name="Weisblat D.A."/>
            <person name="Putnam N.H."/>
            <person name="Rokhsar D.S."/>
        </authorList>
    </citation>
    <scope>NUCLEOTIDE SEQUENCE</scope>
</reference>
<dbReference type="PROSITE" id="PS50011">
    <property type="entry name" value="PROTEIN_KINASE_DOM"/>
    <property type="match status" value="1"/>
</dbReference>
<evidence type="ECO:0000256" key="6">
    <source>
        <dbReference type="ARBA" id="ARBA00037966"/>
    </source>
</evidence>
<feature type="domain" description="Protein kinase" evidence="7">
    <location>
        <begin position="1"/>
        <end position="256"/>
    </location>
</feature>
<dbReference type="GeneID" id="20215297"/>
<dbReference type="GO" id="GO:0043484">
    <property type="term" value="P:regulation of RNA splicing"/>
    <property type="evidence" value="ECO:0000318"/>
    <property type="project" value="GO_Central"/>
</dbReference>
<keyword evidence="5" id="KW-0067">ATP-binding</keyword>
<evidence type="ECO:0000256" key="1">
    <source>
        <dbReference type="ARBA" id="ARBA00022527"/>
    </source>
</evidence>
<sequence length="256" mass="29501">CVKLWSSFDYFGCCCLEFELLDVSVFEFMKNNSFQAYSLSQVKHMGQQLLTALQFLHDRNIIHTNVRPESVMFVDSSYDVIVDPSTNQSYNNIKNTSIRLAHFESAVRSDSSNNMSVISARQYKAIEVLLELGWGNKCDIWSLACVLFEFYTADTLFQSHSNLEHLAMMEATLGTIPSHICLNSKKPKLFLNGRLRWDHNSKEGRYVLKNSKPLKTYAKANSEDDVNFMDLLRCMLNYDACNRYTASEALRHHLFL</sequence>
<dbReference type="EnsemblMetazoa" id="HelroT76443">
    <property type="protein sequence ID" value="HelroP76443"/>
    <property type="gene ID" value="HelroG76443"/>
</dbReference>
<dbReference type="HOGENOM" id="CLU_000288_5_2_1"/>
<evidence type="ECO:0000256" key="4">
    <source>
        <dbReference type="ARBA" id="ARBA00022777"/>
    </source>
</evidence>
<dbReference type="OMA" id="PSHICLN"/>
<dbReference type="eggNOG" id="KOG0671">
    <property type="taxonomic scope" value="Eukaryota"/>
</dbReference>
<keyword evidence="2" id="KW-0808">Transferase</keyword>
<gene>
    <name evidence="9" type="primary">20215297</name>
    <name evidence="8" type="ORF">HELRODRAFT_76443</name>
</gene>
<dbReference type="Proteomes" id="UP000015101">
    <property type="component" value="Unassembled WGS sequence"/>
</dbReference>
<keyword evidence="10" id="KW-1185">Reference proteome</keyword>
<keyword evidence="3" id="KW-0547">Nucleotide-binding</keyword>
<dbReference type="SUPFAM" id="SSF56112">
    <property type="entry name" value="Protein kinase-like (PK-like)"/>
    <property type="match status" value="1"/>
</dbReference>
<evidence type="ECO:0000256" key="5">
    <source>
        <dbReference type="ARBA" id="ARBA00022840"/>
    </source>
</evidence>
<dbReference type="Gene3D" id="1.10.510.10">
    <property type="entry name" value="Transferase(Phosphotransferase) domain 1"/>
    <property type="match status" value="1"/>
</dbReference>
<comment type="similarity">
    <text evidence="6">Belongs to the protein kinase superfamily. CMGC Ser/Thr protein kinase family. Lammer subfamily.</text>
</comment>
<dbReference type="CTD" id="20215297"/>
<evidence type="ECO:0000313" key="9">
    <source>
        <dbReference type="EnsemblMetazoa" id="HelroP76443"/>
    </source>
</evidence>
<dbReference type="GO" id="GO:0005524">
    <property type="term" value="F:ATP binding"/>
    <property type="evidence" value="ECO:0007669"/>
    <property type="project" value="UniProtKB-KW"/>
</dbReference>
<dbReference type="GO" id="GO:0005634">
    <property type="term" value="C:nucleus"/>
    <property type="evidence" value="ECO:0000318"/>
    <property type="project" value="GO_Central"/>
</dbReference>
<dbReference type="SMART" id="SM00220">
    <property type="entry name" value="S_TKc"/>
    <property type="match status" value="1"/>
</dbReference>
<evidence type="ECO:0000259" key="7">
    <source>
        <dbReference type="PROSITE" id="PS50011"/>
    </source>
</evidence>
<protein>
    <recommendedName>
        <fullName evidence="7">Protein kinase domain-containing protein</fullName>
    </recommendedName>
</protein>
<dbReference type="AlphaFoldDB" id="T1G2J9"/>
<dbReference type="Pfam" id="PF00069">
    <property type="entry name" value="Pkinase"/>
    <property type="match status" value="1"/>
</dbReference>
<reference evidence="10" key="1">
    <citation type="submission" date="2012-12" db="EMBL/GenBank/DDBJ databases">
        <authorList>
            <person name="Hellsten U."/>
            <person name="Grimwood J."/>
            <person name="Chapman J.A."/>
            <person name="Shapiro H."/>
            <person name="Aerts A."/>
            <person name="Otillar R.P."/>
            <person name="Terry A.Y."/>
            <person name="Boore J.L."/>
            <person name="Simakov O."/>
            <person name="Marletaz F."/>
            <person name="Cho S.-J."/>
            <person name="Edsinger-Gonzales E."/>
            <person name="Havlak P."/>
            <person name="Kuo D.-H."/>
            <person name="Larsson T."/>
            <person name="Lv J."/>
            <person name="Arendt D."/>
            <person name="Savage R."/>
            <person name="Osoegawa K."/>
            <person name="de Jong P."/>
            <person name="Lindberg D.R."/>
            <person name="Seaver E.C."/>
            <person name="Weisblat D.A."/>
            <person name="Putnam N.H."/>
            <person name="Grigoriev I.V."/>
            <person name="Rokhsar D.S."/>
        </authorList>
    </citation>
    <scope>NUCLEOTIDE SEQUENCE</scope>
</reference>
<dbReference type="InterPro" id="IPR051175">
    <property type="entry name" value="CLK_kinases"/>
</dbReference>
<dbReference type="GO" id="GO:0004674">
    <property type="term" value="F:protein serine/threonine kinase activity"/>
    <property type="evidence" value="ECO:0000318"/>
    <property type="project" value="GO_Central"/>
</dbReference>
<evidence type="ECO:0000313" key="10">
    <source>
        <dbReference type="Proteomes" id="UP000015101"/>
    </source>
</evidence>
<accession>T1G2J9</accession>
<dbReference type="RefSeq" id="XP_009014704.1">
    <property type="nucleotide sequence ID" value="XM_009016456.1"/>
</dbReference>
<dbReference type="PANTHER" id="PTHR45646:SF11">
    <property type="entry name" value="SERINE_THREONINE-PROTEIN KINASE DOA"/>
    <property type="match status" value="1"/>
</dbReference>
<evidence type="ECO:0000256" key="2">
    <source>
        <dbReference type="ARBA" id="ARBA00022679"/>
    </source>
</evidence>
<proteinExistence type="inferred from homology"/>
<name>T1G2J9_HELRO</name>
<dbReference type="PANTHER" id="PTHR45646">
    <property type="entry name" value="SERINE/THREONINE-PROTEIN KINASE DOA-RELATED"/>
    <property type="match status" value="1"/>
</dbReference>
<dbReference type="InParanoid" id="T1G2J9"/>
<dbReference type="KEGG" id="hro:HELRODRAFT_76443"/>
<reference evidence="9" key="3">
    <citation type="submission" date="2015-06" db="UniProtKB">
        <authorList>
            <consortium name="EnsemblMetazoa"/>
        </authorList>
    </citation>
    <scope>IDENTIFICATION</scope>
</reference>
<dbReference type="OrthoDB" id="283111at2759"/>
<dbReference type="EMBL" id="KB096222">
    <property type="protein sequence ID" value="ESO07326.1"/>
    <property type="molecule type" value="Genomic_DNA"/>
</dbReference>
<dbReference type="EMBL" id="AMQM01003634">
    <property type="status" value="NOT_ANNOTATED_CDS"/>
    <property type="molecule type" value="Genomic_DNA"/>
</dbReference>